<dbReference type="GO" id="GO:0008237">
    <property type="term" value="F:metallopeptidase activity"/>
    <property type="evidence" value="ECO:0007669"/>
    <property type="project" value="UniProtKB-KW"/>
</dbReference>
<evidence type="ECO:0000313" key="4">
    <source>
        <dbReference type="EMBL" id="QQX23973.1"/>
    </source>
</evidence>
<dbReference type="Proteomes" id="UP000595512">
    <property type="component" value="Chromosome"/>
</dbReference>
<dbReference type="EMBL" id="LQYN01000016">
    <property type="protein sequence ID" value="KYD10174.1"/>
    <property type="molecule type" value="Genomic_DNA"/>
</dbReference>
<feature type="transmembrane region" description="Helical" evidence="1">
    <location>
        <begin position="106"/>
        <end position="124"/>
    </location>
</feature>
<evidence type="ECO:0000313" key="5">
    <source>
        <dbReference type="Proteomes" id="UP000075666"/>
    </source>
</evidence>
<keyword evidence="4" id="KW-0645">Protease</keyword>
<keyword evidence="4" id="KW-0378">Hydrolase</keyword>
<evidence type="ECO:0000259" key="2">
    <source>
        <dbReference type="Pfam" id="PF02517"/>
    </source>
</evidence>
<feature type="transmembrane region" description="Helical" evidence="1">
    <location>
        <begin position="184"/>
        <end position="202"/>
    </location>
</feature>
<feature type="transmembrane region" description="Helical" evidence="1">
    <location>
        <begin position="160"/>
        <end position="177"/>
    </location>
</feature>
<keyword evidence="1" id="KW-1133">Transmembrane helix</keyword>
<dbReference type="AlphaFoldDB" id="A0A150LD43"/>
<dbReference type="Pfam" id="PF02517">
    <property type="entry name" value="Rce1-like"/>
    <property type="match status" value="1"/>
</dbReference>
<feature type="transmembrane region" description="Helical" evidence="1">
    <location>
        <begin position="30"/>
        <end position="49"/>
    </location>
</feature>
<dbReference type="GO" id="GO:0080120">
    <property type="term" value="P:CAAX-box protein maturation"/>
    <property type="evidence" value="ECO:0007669"/>
    <property type="project" value="UniProtKB-ARBA"/>
</dbReference>
<dbReference type="EMBL" id="CP066701">
    <property type="protein sequence ID" value="QQX23973.1"/>
    <property type="molecule type" value="Genomic_DNA"/>
</dbReference>
<keyword evidence="4" id="KW-0482">Metalloprotease</keyword>
<sequence>MKRSAADIKLILGILLAHVLLYITFHDKSIFWYIYTAVSLLLISYSIVNEKTDDDVSTKKYLFKGITSGIGLYLVFWIGDWFFSIVSSYLENKVIKTYDLLSPKWVWHYFVLVFIMAPGEEIFWRGFIQKRLMKQIQGWIPVLITAILNASVFIYSGNIVLMFAALVGGIVWGTLYYKFKSIPLVVISHLIFDLLLIVVLPLH</sequence>
<dbReference type="STRING" id="46224.B4102_0358"/>
<feature type="transmembrane region" description="Helical" evidence="1">
    <location>
        <begin position="61"/>
        <end position="86"/>
    </location>
</feature>
<dbReference type="KEGG" id="hspo:JGZ69_14180"/>
<keyword evidence="1" id="KW-0472">Membrane</keyword>
<dbReference type="OrthoDB" id="1903300at2"/>
<reference evidence="3 5" key="1">
    <citation type="submission" date="2016-01" db="EMBL/GenBank/DDBJ databases">
        <title>Genome Sequences of Twelve Sporeforming Bacillus Species Isolated from Foods.</title>
        <authorList>
            <person name="Berendsen E.M."/>
            <person name="Wells-Bennik M.H."/>
            <person name="Krawcyk A.O."/>
            <person name="De Jong A."/>
            <person name="Holsappel S."/>
            <person name="Eijlander R.T."/>
            <person name="Kuipers O.P."/>
        </authorList>
    </citation>
    <scope>NUCLEOTIDE SEQUENCE [LARGE SCALE GENOMIC DNA]</scope>
    <source>
        <strain evidence="3 5">B4102</strain>
    </source>
</reference>
<dbReference type="PATRIC" id="fig|46224.3.peg.1227"/>
<protein>
    <submittedName>
        <fullName evidence="4">CPBP family intramembrane metalloprotease</fullName>
    </submittedName>
</protein>
<organism evidence="3 5">
    <name type="scientific">Heyndrickxia sporothermodurans</name>
    <dbReference type="NCBI Taxonomy" id="46224"/>
    <lineage>
        <taxon>Bacteria</taxon>
        <taxon>Bacillati</taxon>
        <taxon>Bacillota</taxon>
        <taxon>Bacilli</taxon>
        <taxon>Bacillales</taxon>
        <taxon>Bacillaceae</taxon>
        <taxon>Heyndrickxia</taxon>
    </lineage>
</organism>
<evidence type="ECO:0000313" key="3">
    <source>
        <dbReference type="EMBL" id="KYD10174.1"/>
    </source>
</evidence>
<dbReference type="InterPro" id="IPR003675">
    <property type="entry name" value="Rce1/LyrA-like_dom"/>
</dbReference>
<feature type="transmembrane region" description="Helical" evidence="1">
    <location>
        <begin position="7"/>
        <end position="24"/>
    </location>
</feature>
<evidence type="ECO:0000256" key="1">
    <source>
        <dbReference type="SAM" id="Phobius"/>
    </source>
</evidence>
<keyword evidence="5" id="KW-1185">Reference proteome</keyword>
<dbReference type="RefSeq" id="WP_066227853.1">
    <property type="nucleotide sequence ID" value="NZ_CP066701.1"/>
</dbReference>
<dbReference type="Proteomes" id="UP000075666">
    <property type="component" value="Unassembled WGS sequence"/>
</dbReference>
<keyword evidence="1" id="KW-0812">Transmembrane</keyword>
<evidence type="ECO:0000313" key="6">
    <source>
        <dbReference type="Proteomes" id="UP000595512"/>
    </source>
</evidence>
<feature type="domain" description="CAAX prenyl protease 2/Lysostaphin resistance protein A-like" evidence="2">
    <location>
        <begin position="104"/>
        <end position="194"/>
    </location>
</feature>
<name>A0A150LD43_9BACI</name>
<dbReference type="GO" id="GO:0004175">
    <property type="term" value="F:endopeptidase activity"/>
    <property type="evidence" value="ECO:0007669"/>
    <property type="project" value="UniProtKB-ARBA"/>
</dbReference>
<gene>
    <name evidence="3" type="ORF">B4102_0358</name>
    <name evidence="4" type="ORF">JGZ69_14180</name>
</gene>
<accession>A0A150LD43</accession>
<proteinExistence type="predicted"/>
<reference evidence="4 6" key="2">
    <citation type="submission" date="2020-12" db="EMBL/GenBank/DDBJ databases">
        <title>Taxonomic evaluation of the Bacillus sporothermodurans group of bacteria based on whole genome sequences.</title>
        <authorList>
            <person name="Fiedler G."/>
            <person name="Herbstmann A.-D."/>
            <person name="Doll E."/>
            <person name="Wenning M."/>
            <person name="Brinks E."/>
            <person name="Kabisch J."/>
            <person name="Breitenwieser F."/>
            <person name="Lappann M."/>
            <person name="Boehnlein C."/>
            <person name="Franz C."/>
        </authorList>
    </citation>
    <scope>NUCLEOTIDE SEQUENCE [LARGE SCALE GENOMIC DNA]</scope>
    <source>
        <strain evidence="4 6">DSM 10599</strain>
    </source>
</reference>
<feature type="transmembrane region" description="Helical" evidence="1">
    <location>
        <begin position="136"/>
        <end position="154"/>
    </location>
</feature>